<proteinExistence type="predicted"/>
<organism evidence="2 3">
    <name type="scientific">Seminavis robusta</name>
    <dbReference type="NCBI Taxonomy" id="568900"/>
    <lineage>
        <taxon>Eukaryota</taxon>
        <taxon>Sar</taxon>
        <taxon>Stramenopiles</taxon>
        <taxon>Ochrophyta</taxon>
        <taxon>Bacillariophyta</taxon>
        <taxon>Bacillariophyceae</taxon>
        <taxon>Bacillariophycidae</taxon>
        <taxon>Naviculales</taxon>
        <taxon>Naviculaceae</taxon>
        <taxon>Seminavis</taxon>
    </lineage>
</organism>
<protein>
    <submittedName>
        <fullName evidence="2">Uncharacterized protein</fullName>
    </submittedName>
</protein>
<keyword evidence="1" id="KW-0472">Membrane</keyword>
<name>A0A9N8HEC8_9STRA</name>
<keyword evidence="1" id="KW-0812">Transmembrane</keyword>
<accession>A0A9N8HEC8</accession>
<comment type="caution">
    <text evidence="2">The sequence shown here is derived from an EMBL/GenBank/DDBJ whole genome shotgun (WGS) entry which is preliminary data.</text>
</comment>
<evidence type="ECO:0000313" key="3">
    <source>
        <dbReference type="Proteomes" id="UP001153069"/>
    </source>
</evidence>
<feature type="transmembrane region" description="Helical" evidence="1">
    <location>
        <begin position="89"/>
        <end position="112"/>
    </location>
</feature>
<dbReference type="EMBL" id="CAICTM010000508">
    <property type="protein sequence ID" value="CAB9511913.1"/>
    <property type="molecule type" value="Genomic_DNA"/>
</dbReference>
<evidence type="ECO:0000313" key="2">
    <source>
        <dbReference type="EMBL" id="CAB9511913.1"/>
    </source>
</evidence>
<evidence type="ECO:0000256" key="1">
    <source>
        <dbReference type="SAM" id="Phobius"/>
    </source>
</evidence>
<keyword evidence="3" id="KW-1185">Reference proteome</keyword>
<gene>
    <name evidence="2" type="ORF">SEMRO_509_G157010.1</name>
</gene>
<dbReference type="Proteomes" id="UP001153069">
    <property type="component" value="Unassembled WGS sequence"/>
</dbReference>
<sequence>MTRSTGVAATSADAVPLVEAIPIDNGGRLSSYGTTQDDTTSLLLVTLHLTEQRGIRDDGDDDESSSSSWASTWYGMVEERSMLDPRSTVILVMAAVAIGYSVLVFGAVCWGAKSSTGDDAQQPVSAMLRVMQQVHLRSGILH</sequence>
<keyword evidence="1" id="KW-1133">Transmembrane helix</keyword>
<reference evidence="2" key="1">
    <citation type="submission" date="2020-06" db="EMBL/GenBank/DDBJ databases">
        <authorList>
            <consortium name="Plant Systems Biology data submission"/>
        </authorList>
    </citation>
    <scope>NUCLEOTIDE SEQUENCE</scope>
    <source>
        <strain evidence="2">D6</strain>
    </source>
</reference>
<dbReference type="AlphaFoldDB" id="A0A9N8HEC8"/>